<keyword evidence="4" id="KW-0156">Chromatin regulator</keyword>
<dbReference type="GeneID" id="9623589"/>
<evidence type="ECO:0000256" key="1">
    <source>
        <dbReference type="ARBA" id="ARBA00009341"/>
    </source>
</evidence>
<evidence type="ECO:0000256" key="3">
    <source>
        <dbReference type="ARBA" id="ARBA00022737"/>
    </source>
</evidence>
<dbReference type="InterPro" id="IPR036322">
    <property type="entry name" value="WD40_repeat_dom_sf"/>
</dbReference>
<dbReference type="eggNOG" id="KOG0264">
    <property type="taxonomic scope" value="Eukaryota"/>
</dbReference>
<protein>
    <recommendedName>
        <fullName evidence="7">Histone-binding protein RBBP4-like N-terminal domain-containing protein</fullName>
    </recommendedName>
</protein>
<gene>
    <name evidence="8" type="ORF">VOLCADRAFT_89205</name>
</gene>
<evidence type="ECO:0000259" key="7">
    <source>
        <dbReference type="Pfam" id="PF12265"/>
    </source>
</evidence>
<keyword evidence="9" id="KW-1185">Reference proteome</keyword>
<dbReference type="AlphaFoldDB" id="D8TR29"/>
<evidence type="ECO:0000256" key="5">
    <source>
        <dbReference type="PROSITE-ProRule" id="PRU00221"/>
    </source>
</evidence>
<comment type="similarity">
    <text evidence="1">Belongs to the WD repeat RBAP46/RBAP48/MSI1 family.</text>
</comment>
<dbReference type="Pfam" id="PF12265">
    <property type="entry name" value="CAF1C_H4-bd"/>
    <property type="match status" value="1"/>
</dbReference>
<dbReference type="InterPro" id="IPR050459">
    <property type="entry name" value="WD_repeat_RBAP46/RBAP48/MSI1"/>
</dbReference>
<dbReference type="PROSITE" id="PS50082">
    <property type="entry name" value="WD_REPEATS_2"/>
    <property type="match status" value="1"/>
</dbReference>
<feature type="region of interest" description="Disordered" evidence="6">
    <location>
        <begin position="180"/>
        <end position="241"/>
    </location>
</feature>
<dbReference type="Gene3D" id="2.130.10.10">
    <property type="entry name" value="YVTN repeat-like/Quinoprotein amine dehydrogenase"/>
    <property type="match status" value="2"/>
</dbReference>
<feature type="domain" description="Histone-binding protein RBBP4-like N-terminal" evidence="7">
    <location>
        <begin position="36"/>
        <end position="89"/>
    </location>
</feature>
<evidence type="ECO:0000256" key="4">
    <source>
        <dbReference type="ARBA" id="ARBA00022853"/>
    </source>
</evidence>
<dbReference type="InterPro" id="IPR022052">
    <property type="entry name" value="Histone-bd_RBBP4-like_N"/>
</dbReference>
<dbReference type="OrthoDB" id="534585at2759"/>
<dbReference type="EMBL" id="GL378332">
    <property type="protein sequence ID" value="EFJ50129.1"/>
    <property type="molecule type" value="Genomic_DNA"/>
</dbReference>
<evidence type="ECO:0000256" key="6">
    <source>
        <dbReference type="SAM" id="MobiDB-lite"/>
    </source>
</evidence>
<dbReference type="KEGG" id="vcn:VOLCADRAFT_89205"/>
<evidence type="ECO:0000313" key="8">
    <source>
        <dbReference type="EMBL" id="EFJ50129.1"/>
    </source>
</evidence>
<keyword evidence="2 5" id="KW-0853">WD repeat</keyword>
<dbReference type="Proteomes" id="UP000001058">
    <property type="component" value="Unassembled WGS sequence"/>
</dbReference>
<dbReference type="STRING" id="3068.D8TR29"/>
<organism evidence="9">
    <name type="scientific">Volvox carteri f. nagariensis</name>
    <dbReference type="NCBI Taxonomy" id="3068"/>
    <lineage>
        <taxon>Eukaryota</taxon>
        <taxon>Viridiplantae</taxon>
        <taxon>Chlorophyta</taxon>
        <taxon>core chlorophytes</taxon>
        <taxon>Chlorophyceae</taxon>
        <taxon>CS clade</taxon>
        <taxon>Chlamydomonadales</taxon>
        <taxon>Volvocaceae</taxon>
        <taxon>Volvox</taxon>
    </lineage>
</organism>
<dbReference type="SUPFAM" id="SSF50978">
    <property type="entry name" value="WD40 repeat-like"/>
    <property type="match status" value="1"/>
</dbReference>
<feature type="compositionally biased region" description="Low complexity" evidence="6">
    <location>
        <begin position="497"/>
        <end position="519"/>
    </location>
</feature>
<dbReference type="InterPro" id="IPR001680">
    <property type="entry name" value="WD40_rpt"/>
</dbReference>
<dbReference type="InParanoid" id="D8TR29"/>
<reference evidence="8 9" key="1">
    <citation type="journal article" date="2010" name="Science">
        <title>Genomic analysis of organismal complexity in the multicellular green alga Volvox carteri.</title>
        <authorList>
            <person name="Prochnik S.E."/>
            <person name="Umen J."/>
            <person name="Nedelcu A.M."/>
            <person name="Hallmann A."/>
            <person name="Miller S.M."/>
            <person name="Nishii I."/>
            <person name="Ferris P."/>
            <person name="Kuo A."/>
            <person name="Mitros T."/>
            <person name="Fritz-Laylin L.K."/>
            <person name="Hellsten U."/>
            <person name="Chapman J."/>
            <person name="Simakov O."/>
            <person name="Rensing S.A."/>
            <person name="Terry A."/>
            <person name="Pangilinan J."/>
            <person name="Kapitonov V."/>
            <person name="Jurka J."/>
            <person name="Salamov A."/>
            <person name="Shapiro H."/>
            <person name="Schmutz J."/>
            <person name="Grimwood J."/>
            <person name="Lindquist E."/>
            <person name="Lucas S."/>
            <person name="Grigoriev I.V."/>
            <person name="Schmitt R."/>
            <person name="Kirk D."/>
            <person name="Rokhsar D.S."/>
        </authorList>
    </citation>
    <scope>NUCLEOTIDE SEQUENCE [LARGE SCALE GENOMIC DNA]</scope>
    <source>
        <strain evidence="9">f. Nagariensis / Eve</strain>
    </source>
</reference>
<dbReference type="GO" id="GO:0006325">
    <property type="term" value="P:chromatin organization"/>
    <property type="evidence" value="ECO:0007669"/>
    <property type="project" value="UniProtKB-KW"/>
</dbReference>
<feature type="compositionally biased region" description="Gly residues" evidence="6">
    <location>
        <begin position="194"/>
        <end position="211"/>
    </location>
</feature>
<evidence type="ECO:0000256" key="2">
    <source>
        <dbReference type="ARBA" id="ARBA00022574"/>
    </source>
</evidence>
<feature type="region of interest" description="Disordered" evidence="6">
    <location>
        <begin position="468"/>
        <end position="519"/>
    </location>
</feature>
<dbReference type="InterPro" id="IPR015943">
    <property type="entry name" value="WD40/YVTN_repeat-like_dom_sf"/>
</dbReference>
<feature type="repeat" description="WD" evidence="5">
    <location>
        <begin position="374"/>
        <end position="408"/>
    </location>
</feature>
<dbReference type="SMART" id="SM00320">
    <property type="entry name" value="WD40"/>
    <property type="match status" value="4"/>
</dbReference>
<proteinExistence type="inferred from homology"/>
<dbReference type="RefSeq" id="XP_002948749.1">
    <property type="nucleotide sequence ID" value="XM_002948703.1"/>
</dbReference>
<keyword evidence="3" id="KW-0677">Repeat</keyword>
<dbReference type="Pfam" id="PF00400">
    <property type="entry name" value="WD40"/>
    <property type="match status" value="1"/>
</dbReference>
<name>D8TR29_VOLCA</name>
<dbReference type="PROSITE" id="PS50294">
    <property type="entry name" value="WD_REPEATS_REGION"/>
    <property type="match status" value="1"/>
</dbReference>
<dbReference type="PANTHER" id="PTHR22850">
    <property type="entry name" value="WD40 REPEAT FAMILY"/>
    <property type="match status" value="1"/>
</dbReference>
<evidence type="ECO:0000313" key="9">
    <source>
        <dbReference type="Proteomes" id="UP000001058"/>
    </source>
</evidence>
<accession>D8TR29</accession>
<sequence length="519" mass="53795">MDSVAKMVESMLEGEDEAEEVDKGLVPYVQVLQRWKVWRDNVPIFYSTCVLFTTPWPSHTVQLYPHVRRERDADGLLRHAVLYGNRRDSDDMPVVVLATVLVDDNPGHLKQPLSLPTMMPYTEPVEEICSFPHPPGHVDRVRCSPPARPNLVAVKCDGTALSLYDIGPALARIRAGDVEGAAAGDDGDDDVDGEGGGGEDGGDGGCGGRGNGARRTGERGRVGIEGSGGDGDDGGDGDGLVSVLDSEVQEGVSLTWADSGAGGGGGGGGLRLFSGLREAVAAPAMLASAGTDGRTLLWDPRQRQPALQAPRCRRDVNAVAFAPAAAAAAGAGPLLANAGDEGIIRVYDIRMLGGGGGGGSAAGPTAVPAPLHRLTGHNCQVQQLSFSPHLAQLLAAADEQGRVLLWELGRVAHSEEGLATRPELLFAHAGHALPVDDISWSTELYGTLASVSGFIDPAVVAAARSYPGAESDLPQPPAGVQVWRPAGDVLPPPPSKTPTAAKAKAVRPKAPAVPNRNGP</sequence>